<dbReference type="PROSITE" id="PS50076">
    <property type="entry name" value="DNAJ_2"/>
    <property type="match status" value="1"/>
</dbReference>
<feature type="domain" description="J" evidence="3">
    <location>
        <begin position="12"/>
        <end position="80"/>
    </location>
</feature>
<sequence length="632" mass="68850">MEANDIKDESASFYAVLNLPRDASDDDVKKSFRQLAQAYHPDKHTNPALKAHAAAQFTQIQEAYEVLGSAAKRQVYDIYGKEGLAAGLQVVPSGKSTEELKKDWEGFRTQQRLQTEIAHRGFYSFKVNATDFLDPYDPSVRSKPELYEVAMNSQLSSQLSDSTVATIGGQMAVQGNVGGGSFVCGLRRVLSEHHTLEFQGAIGLKTFASLQSTRQLSEHTSAGLGLTWQPRVGVGLQLSSSRQLSDTTSADFSWVVGPQAAQGAGLSISRRGEKLITSARLDVGAVTAISGRAIWRFSDKSTARVVLRVGTAGIDLELGGTQRISEFSTAGLGVSVGLMGVFLKPRFTRGTHTFDFPILLSQDYTNWRILLGAYVVPPLTIYVAKRHIIRPLLRWRRLKERTAKELEQLEALQQVRQAAADSAELMAPVARRKVRKEIEKDGLVIVSARYGVLEEILRHERSHASSSEEASTGAESTHRTEEHQSDSRGAADAEDEEGTIDPQERAAVEAAVAARTGTRERPPPWLDVTTALQFMAEDGRLVFHAVPKSGLMGFGNCAREEDKHLRVHFLWHGRPHEATLADQEAGTLPAKGTLVTSEAEASAILGAAAALEARLQPASVSVHDNAAFSPRP</sequence>
<protein>
    <submittedName>
        <fullName evidence="4">G5614 protein</fullName>
    </submittedName>
</protein>
<dbReference type="PANTHER" id="PTHR44157">
    <property type="entry name" value="DNAJ HOMOLOG SUBFAMILY C MEMBER 11"/>
    <property type="match status" value="1"/>
</dbReference>
<dbReference type="InterPro" id="IPR024586">
    <property type="entry name" value="DnaJ-like_C11_C"/>
</dbReference>
<dbReference type="InterPro" id="IPR055225">
    <property type="entry name" value="DNAJC11-like_beta-barrel"/>
</dbReference>
<dbReference type="InterPro" id="IPR019824">
    <property type="entry name" value="Leghaemoglobin_Fe_BS"/>
</dbReference>
<dbReference type="Pfam" id="PF11875">
    <property type="entry name" value="DnaJ-like_C11_C"/>
    <property type="match status" value="1"/>
</dbReference>
<dbReference type="EMBL" id="CAXHTA020000008">
    <property type="protein sequence ID" value="CAL5223147.1"/>
    <property type="molecule type" value="Genomic_DNA"/>
</dbReference>
<dbReference type="SUPFAM" id="SSF46565">
    <property type="entry name" value="Chaperone J-domain"/>
    <property type="match status" value="1"/>
</dbReference>
<dbReference type="InterPro" id="IPR001623">
    <property type="entry name" value="DnaJ_domain"/>
</dbReference>
<reference evidence="4 5" key="1">
    <citation type="submission" date="2024-06" db="EMBL/GenBank/DDBJ databases">
        <authorList>
            <person name="Kraege A."/>
            <person name="Thomma B."/>
        </authorList>
    </citation>
    <scope>NUCLEOTIDE SEQUENCE [LARGE SCALE GENOMIC DNA]</scope>
</reference>
<gene>
    <name evidence="4" type="primary">g5614</name>
    <name evidence="4" type="ORF">VP750_LOCUS4806</name>
</gene>
<dbReference type="CDD" id="cd06257">
    <property type="entry name" value="DnaJ"/>
    <property type="match status" value="1"/>
</dbReference>
<dbReference type="SMART" id="SM00271">
    <property type="entry name" value="DnaJ"/>
    <property type="match status" value="1"/>
</dbReference>
<dbReference type="PRINTS" id="PR00625">
    <property type="entry name" value="JDOMAIN"/>
</dbReference>
<feature type="region of interest" description="Disordered" evidence="2">
    <location>
        <begin position="461"/>
        <end position="505"/>
    </location>
</feature>
<evidence type="ECO:0000256" key="1">
    <source>
        <dbReference type="ARBA" id="ARBA00023186"/>
    </source>
</evidence>
<feature type="compositionally biased region" description="Low complexity" evidence="2">
    <location>
        <begin position="464"/>
        <end position="475"/>
    </location>
</feature>
<organism evidence="4 5">
    <name type="scientific">Coccomyxa viridis</name>
    <dbReference type="NCBI Taxonomy" id="1274662"/>
    <lineage>
        <taxon>Eukaryota</taxon>
        <taxon>Viridiplantae</taxon>
        <taxon>Chlorophyta</taxon>
        <taxon>core chlorophytes</taxon>
        <taxon>Trebouxiophyceae</taxon>
        <taxon>Trebouxiophyceae incertae sedis</taxon>
        <taxon>Coccomyxaceae</taxon>
        <taxon>Coccomyxa</taxon>
    </lineage>
</organism>
<keyword evidence="1" id="KW-0143">Chaperone</keyword>
<evidence type="ECO:0000313" key="4">
    <source>
        <dbReference type="EMBL" id="CAL5223147.1"/>
    </source>
</evidence>
<dbReference type="PROSITE" id="PS00208">
    <property type="entry name" value="PLANT_GLOBIN"/>
    <property type="match status" value="1"/>
</dbReference>
<proteinExistence type="predicted"/>
<name>A0ABP1FYD2_9CHLO</name>
<dbReference type="Pfam" id="PF22774">
    <property type="entry name" value="DNAJC11_beta-barrel"/>
    <property type="match status" value="1"/>
</dbReference>
<dbReference type="Proteomes" id="UP001497392">
    <property type="component" value="Unassembled WGS sequence"/>
</dbReference>
<evidence type="ECO:0000259" key="3">
    <source>
        <dbReference type="PROSITE" id="PS50076"/>
    </source>
</evidence>
<dbReference type="InterPro" id="IPR052243">
    <property type="entry name" value="Mito_inner_membrane_organizer"/>
</dbReference>
<keyword evidence="5" id="KW-1185">Reference proteome</keyword>
<accession>A0ABP1FYD2</accession>
<dbReference type="PANTHER" id="PTHR44157:SF1">
    <property type="entry name" value="DNAJ HOMOLOG SUBFAMILY C MEMBER 11"/>
    <property type="match status" value="1"/>
</dbReference>
<dbReference type="Gene3D" id="1.10.287.110">
    <property type="entry name" value="DnaJ domain"/>
    <property type="match status" value="1"/>
</dbReference>
<evidence type="ECO:0000313" key="5">
    <source>
        <dbReference type="Proteomes" id="UP001497392"/>
    </source>
</evidence>
<dbReference type="InterPro" id="IPR036869">
    <property type="entry name" value="J_dom_sf"/>
</dbReference>
<dbReference type="Pfam" id="PF00226">
    <property type="entry name" value="DnaJ"/>
    <property type="match status" value="1"/>
</dbReference>
<comment type="caution">
    <text evidence="4">The sequence shown here is derived from an EMBL/GenBank/DDBJ whole genome shotgun (WGS) entry which is preliminary data.</text>
</comment>
<feature type="compositionally biased region" description="Basic and acidic residues" evidence="2">
    <location>
        <begin position="476"/>
        <end position="491"/>
    </location>
</feature>
<evidence type="ECO:0000256" key="2">
    <source>
        <dbReference type="SAM" id="MobiDB-lite"/>
    </source>
</evidence>